<feature type="transmembrane region" description="Helical" evidence="1">
    <location>
        <begin position="12"/>
        <end position="31"/>
    </location>
</feature>
<dbReference type="Proteomes" id="UP000199074">
    <property type="component" value="Unassembled WGS sequence"/>
</dbReference>
<dbReference type="OrthoDB" id="7356451at2"/>
<dbReference type="Pfam" id="PF07811">
    <property type="entry name" value="TadE"/>
    <property type="match status" value="1"/>
</dbReference>
<keyword evidence="4" id="KW-1185">Reference proteome</keyword>
<reference evidence="3 4" key="1">
    <citation type="submission" date="2016-10" db="EMBL/GenBank/DDBJ databases">
        <authorList>
            <person name="de Groot N.N."/>
        </authorList>
    </citation>
    <scope>NUCLEOTIDE SEQUENCE [LARGE SCALE GENOMIC DNA]</scope>
    <source>
        <strain evidence="3 4">IPL20</strain>
    </source>
</reference>
<proteinExistence type="predicted"/>
<keyword evidence="1" id="KW-1133">Transmembrane helix</keyword>
<feature type="domain" description="TadE-like" evidence="2">
    <location>
        <begin position="10"/>
        <end position="52"/>
    </location>
</feature>
<gene>
    <name evidence="3" type="ORF">SAMN05216456_2971</name>
</gene>
<dbReference type="STRING" id="429728.SAMN05216456_2971"/>
<organism evidence="3 4">
    <name type="scientific">Devosia crocina</name>
    <dbReference type="NCBI Taxonomy" id="429728"/>
    <lineage>
        <taxon>Bacteria</taxon>
        <taxon>Pseudomonadati</taxon>
        <taxon>Pseudomonadota</taxon>
        <taxon>Alphaproteobacteria</taxon>
        <taxon>Hyphomicrobiales</taxon>
        <taxon>Devosiaceae</taxon>
        <taxon>Devosia</taxon>
    </lineage>
</organism>
<protein>
    <submittedName>
        <fullName evidence="3">TadE-like protein</fullName>
    </submittedName>
</protein>
<sequence>MTGFWRNRDGASIVEFALLIGPFMLVLFGVVEISRALWTRQALQDIATATARCVGVLQAECADDDGFSRARTETFIAGAASGRAVRMDAGATDIGRGVACDGLSDAVAVSLRAHFDSVFPFAQALDFHVRACFLDWSAI</sequence>
<accession>A0A1I7NSE7</accession>
<dbReference type="RefSeq" id="WP_092425864.1">
    <property type="nucleotide sequence ID" value="NZ_FPCK01000003.1"/>
</dbReference>
<dbReference type="InterPro" id="IPR012495">
    <property type="entry name" value="TadE-like_dom"/>
</dbReference>
<evidence type="ECO:0000256" key="1">
    <source>
        <dbReference type="SAM" id="Phobius"/>
    </source>
</evidence>
<name>A0A1I7NSE7_9HYPH</name>
<dbReference type="EMBL" id="FPCK01000003">
    <property type="protein sequence ID" value="SFV37532.1"/>
    <property type="molecule type" value="Genomic_DNA"/>
</dbReference>
<keyword evidence="1" id="KW-0812">Transmembrane</keyword>
<evidence type="ECO:0000313" key="4">
    <source>
        <dbReference type="Proteomes" id="UP000199074"/>
    </source>
</evidence>
<dbReference type="AlphaFoldDB" id="A0A1I7NSE7"/>
<keyword evidence="1" id="KW-0472">Membrane</keyword>
<evidence type="ECO:0000313" key="3">
    <source>
        <dbReference type="EMBL" id="SFV37532.1"/>
    </source>
</evidence>
<evidence type="ECO:0000259" key="2">
    <source>
        <dbReference type="Pfam" id="PF07811"/>
    </source>
</evidence>